<reference evidence="11" key="1">
    <citation type="submission" date="2020-01" db="EMBL/GenBank/DDBJ databases">
        <authorList>
            <person name="Mishra B."/>
        </authorList>
    </citation>
    <scope>NUCLEOTIDE SEQUENCE [LARGE SCALE GENOMIC DNA]</scope>
</reference>
<evidence type="ECO:0000259" key="8">
    <source>
        <dbReference type="Pfam" id="PF00931"/>
    </source>
</evidence>
<dbReference type="AlphaFoldDB" id="A0A6D2J8R0"/>
<feature type="coiled-coil region" evidence="7">
    <location>
        <begin position="16"/>
        <end position="50"/>
    </location>
</feature>
<dbReference type="Proteomes" id="UP000467841">
    <property type="component" value="Unassembled WGS sequence"/>
</dbReference>
<keyword evidence="6" id="KW-0067">ATP-binding</keyword>
<dbReference type="GO" id="GO:0043531">
    <property type="term" value="F:ADP binding"/>
    <property type="evidence" value="ECO:0007669"/>
    <property type="project" value="InterPro"/>
</dbReference>
<dbReference type="EMBL" id="CACVBM020001163">
    <property type="protein sequence ID" value="CAA7036002.1"/>
    <property type="molecule type" value="Genomic_DNA"/>
</dbReference>
<dbReference type="SUPFAM" id="SSF52540">
    <property type="entry name" value="P-loop containing nucleoside triphosphate hydrolases"/>
    <property type="match status" value="1"/>
</dbReference>
<organism evidence="11 12">
    <name type="scientific">Microthlaspi erraticum</name>
    <dbReference type="NCBI Taxonomy" id="1685480"/>
    <lineage>
        <taxon>Eukaryota</taxon>
        <taxon>Viridiplantae</taxon>
        <taxon>Streptophyta</taxon>
        <taxon>Embryophyta</taxon>
        <taxon>Tracheophyta</taxon>
        <taxon>Spermatophyta</taxon>
        <taxon>Magnoliopsida</taxon>
        <taxon>eudicotyledons</taxon>
        <taxon>Gunneridae</taxon>
        <taxon>Pentapetalae</taxon>
        <taxon>rosids</taxon>
        <taxon>malvids</taxon>
        <taxon>Brassicales</taxon>
        <taxon>Brassicaceae</taxon>
        <taxon>Coluteocarpeae</taxon>
        <taxon>Microthlaspi</taxon>
    </lineage>
</organism>
<keyword evidence="2" id="KW-0433">Leucine-rich repeat</keyword>
<dbReference type="PANTHER" id="PTHR33463">
    <property type="entry name" value="NB-ARC DOMAIN-CONTAINING PROTEIN-RELATED"/>
    <property type="match status" value="1"/>
</dbReference>
<evidence type="ECO:0000256" key="3">
    <source>
        <dbReference type="ARBA" id="ARBA00022737"/>
    </source>
</evidence>
<dbReference type="Gene3D" id="3.40.50.300">
    <property type="entry name" value="P-loop containing nucleotide triphosphate hydrolases"/>
    <property type="match status" value="1"/>
</dbReference>
<evidence type="ECO:0000256" key="7">
    <source>
        <dbReference type="SAM" id="Coils"/>
    </source>
</evidence>
<dbReference type="Pfam" id="PF23559">
    <property type="entry name" value="WHD_DRP"/>
    <property type="match status" value="1"/>
</dbReference>
<evidence type="ECO:0000313" key="12">
    <source>
        <dbReference type="Proteomes" id="UP000467841"/>
    </source>
</evidence>
<dbReference type="Gene3D" id="3.80.10.10">
    <property type="entry name" value="Ribonuclease Inhibitor"/>
    <property type="match status" value="1"/>
</dbReference>
<dbReference type="InterPro" id="IPR002182">
    <property type="entry name" value="NB-ARC"/>
</dbReference>
<comment type="similarity">
    <text evidence="1">Belongs to the disease resistance NB-LRR family.</text>
</comment>
<dbReference type="Pfam" id="PF23598">
    <property type="entry name" value="LRR_14"/>
    <property type="match status" value="1"/>
</dbReference>
<keyword evidence="4" id="KW-0547">Nucleotide-binding</keyword>
<feature type="domain" description="Disease resistance R13L4/SHOC-2-like LRR" evidence="10">
    <location>
        <begin position="528"/>
        <end position="680"/>
    </location>
</feature>
<dbReference type="InterPro" id="IPR050905">
    <property type="entry name" value="Plant_NBS-LRR"/>
</dbReference>
<dbReference type="InterPro" id="IPR058922">
    <property type="entry name" value="WHD_DRP"/>
</dbReference>
<dbReference type="InterPro" id="IPR055414">
    <property type="entry name" value="LRR_R13L4/SHOC2-like"/>
</dbReference>
<evidence type="ECO:0000256" key="4">
    <source>
        <dbReference type="ARBA" id="ARBA00022741"/>
    </source>
</evidence>
<feature type="domain" description="NB-ARC" evidence="8">
    <location>
        <begin position="128"/>
        <end position="291"/>
    </location>
</feature>
<dbReference type="PRINTS" id="PR00364">
    <property type="entry name" value="DISEASERSIST"/>
</dbReference>
<proteinExistence type="inferred from homology"/>
<dbReference type="SUPFAM" id="SSF52058">
    <property type="entry name" value="L domain-like"/>
    <property type="match status" value="1"/>
</dbReference>
<accession>A0A6D2J8R0</accession>
<evidence type="ECO:0000256" key="6">
    <source>
        <dbReference type="ARBA" id="ARBA00022840"/>
    </source>
</evidence>
<evidence type="ECO:0000256" key="1">
    <source>
        <dbReference type="ARBA" id="ARBA00008894"/>
    </source>
</evidence>
<evidence type="ECO:0000259" key="10">
    <source>
        <dbReference type="Pfam" id="PF23598"/>
    </source>
</evidence>
<dbReference type="InterPro" id="IPR032675">
    <property type="entry name" value="LRR_dom_sf"/>
</dbReference>
<dbReference type="FunFam" id="1.10.10.10:FF:000322">
    <property type="entry name" value="Probable disease resistance protein At1g63360"/>
    <property type="match status" value="1"/>
</dbReference>
<dbReference type="GO" id="GO:0005524">
    <property type="term" value="F:ATP binding"/>
    <property type="evidence" value="ECO:0007669"/>
    <property type="project" value="UniProtKB-KW"/>
</dbReference>
<evidence type="ECO:0000259" key="9">
    <source>
        <dbReference type="Pfam" id="PF23559"/>
    </source>
</evidence>
<feature type="domain" description="Disease resistance protein winged helix" evidence="9">
    <location>
        <begin position="383"/>
        <end position="445"/>
    </location>
</feature>
<dbReference type="PANTHER" id="PTHR33463:SF220">
    <property type="entry name" value="NB-ARC DOMAIN-CONTAINING PROTEIN"/>
    <property type="match status" value="1"/>
</dbReference>
<keyword evidence="3" id="KW-0677">Repeat</keyword>
<keyword evidence="12" id="KW-1185">Reference proteome</keyword>
<evidence type="ECO:0000256" key="2">
    <source>
        <dbReference type="ARBA" id="ARBA00022614"/>
    </source>
</evidence>
<comment type="caution">
    <text evidence="11">The sequence shown here is derived from an EMBL/GenBank/DDBJ whole genome shotgun (WGS) entry which is preliminary data.</text>
</comment>
<dbReference type="InterPro" id="IPR042197">
    <property type="entry name" value="Apaf_helical"/>
</dbReference>
<evidence type="ECO:0000313" key="11">
    <source>
        <dbReference type="EMBL" id="CAA7036002.1"/>
    </source>
</evidence>
<gene>
    <name evidence="11" type="ORF">MERR_LOCUS23237</name>
</gene>
<dbReference type="Gene3D" id="1.10.8.430">
    <property type="entry name" value="Helical domain of apoptotic protease-activating factors"/>
    <property type="match status" value="1"/>
</dbReference>
<sequence length="846" mass="96432">MGNLVSLPKSRDGNYMHMGEKNLEALQTALKELKEKREDVLRRVVTEEDGGLQRLSKVHAWLAQVNDLLEARSTQTKRFGLLGYGRKISKNLEKIKRLISNGVFDVVAGKIHASKVEKKHIQTTVGMDKKVKKAWNSLMEDGPRTLGLHGIGGIGKTTLLAHINNKFLEPSDKFDVVLWVLVSRDFHYKGIQDQILRRLDLDKKWGQETEEERAYEIHKILSGKKFVLLLDDLWSKVDLNKVGVPPVTQQNGSKIVFTTRYKKVCKDMEADAVMEVVRLSIDESWELFQKQLDAFTIRFHPDMALARRVSVLCYGLPLALKVIGQSMNRKMNARAWNLAIHALPLSGHEFYSRPQENILRLLKVSYDNLEDGNVKSCFLYCLLFPQDYDIEANELIEYWICQGFIEDGDTKKGYEIIELLVRMHLLMQGEVKTKVRMHDVVREMALWVATHFGHDEPILCVKSGVWLHEIPENIHLRVVERISLMRNEIKELSCSFLCPKLSTLLLQNNKLVDISGEFFRFMPALVVLNLSNNEGLIGLPEEISNLGSLQYLNLSETGIKSLPVGVKKLRRLINLNLSFTRKLQSSGGITTSFPNLQVLRLFDSGACVDDVLMKELQLLEHLKILTATFDDAVMLESIQGIVRLSSIIQSLCLRNMSAVVVTLNTVALSGLEILSIMNCKVSEIKIDWKNTESDGISPCANPRGFKKLYGVRIRNLEGPRDLTWLLFAQHLMYLVGEESSSIEEIINGEKEMGIENEYPHIVAPFKRFNHLKASEVNEIKRTLHLEVATPFEKVDHLKVSGMNELKTICSKPKDLLPNLREFIVQRCPKMPLSLRNNRRNGWKALE</sequence>
<dbReference type="Pfam" id="PF00931">
    <property type="entry name" value="NB-ARC"/>
    <property type="match status" value="1"/>
</dbReference>
<dbReference type="FunFam" id="3.40.50.300:FF:001091">
    <property type="entry name" value="Probable disease resistance protein At1g61300"/>
    <property type="match status" value="1"/>
</dbReference>
<dbReference type="Gene3D" id="1.10.10.10">
    <property type="entry name" value="Winged helix-like DNA-binding domain superfamily/Winged helix DNA-binding domain"/>
    <property type="match status" value="1"/>
</dbReference>
<keyword evidence="5" id="KW-0611">Plant defense</keyword>
<dbReference type="OrthoDB" id="664960at2759"/>
<dbReference type="GO" id="GO:0006952">
    <property type="term" value="P:defense response"/>
    <property type="evidence" value="ECO:0007669"/>
    <property type="project" value="UniProtKB-KW"/>
</dbReference>
<dbReference type="InterPro" id="IPR027417">
    <property type="entry name" value="P-loop_NTPase"/>
</dbReference>
<dbReference type="InterPro" id="IPR036388">
    <property type="entry name" value="WH-like_DNA-bd_sf"/>
</dbReference>
<keyword evidence="7" id="KW-0175">Coiled coil</keyword>
<name>A0A6D2J8R0_9BRAS</name>
<protein>
    <submittedName>
        <fullName evidence="11">Uncharacterized protein</fullName>
    </submittedName>
</protein>
<evidence type="ECO:0000256" key="5">
    <source>
        <dbReference type="ARBA" id="ARBA00022821"/>
    </source>
</evidence>